<proteinExistence type="predicted"/>
<dbReference type="AlphaFoldDB" id="G4NI57"/>
<dbReference type="Proteomes" id="UP000009058">
    <property type="component" value="Chromosome 6"/>
</dbReference>
<reference evidence="1 2" key="1">
    <citation type="journal article" date="2005" name="Nature">
        <title>The genome sequence of the rice blast fungus Magnaporthe grisea.</title>
        <authorList>
            <person name="Dean R.A."/>
            <person name="Talbot N.J."/>
            <person name="Ebbole D.J."/>
            <person name="Farman M.L."/>
            <person name="Mitchell T.K."/>
            <person name="Orbach M.J."/>
            <person name="Thon M."/>
            <person name="Kulkarni R."/>
            <person name="Xu J.R."/>
            <person name="Pan H."/>
            <person name="Read N.D."/>
            <person name="Lee Y.H."/>
            <person name="Carbone I."/>
            <person name="Brown D."/>
            <person name="Oh Y.Y."/>
            <person name="Donofrio N."/>
            <person name="Jeong J.S."/>
            <person name="Soanes D.M."/>
            <person name="Djonovic S."/>
            <person name="Kolomiets E."/>
            <person name="Rehmeyer C."/>
            <person name="Li W."/>
            <person name="Harding M."/>
            <person name="Kim S."/>
            <person name="Lebrun M.H."/>
            <person name="Bohnert H."/>
            <person name="Coughlan S."/>
            <person name="Butler J."/>
            <person name="Calvo S."/>
            <person name="Ma L.J."/>
            <person name="Nicol R."/>
            <person name="Purcell S."/>
            <person name="Nusbaum C."/>
            <person name="Galagan J.E."/>
            <person name="Birren B.W."/>
        </authorList>
    </citation>
    <scope>NUCLEOTIDE SEQUENCE [LARGE SCALE GENOMIC DNA]</scope>
    <source>
        <strain evidence="2">70-15 / ATCC MYA-4617 / FGSC 8958</strain>
    </source>
</reference>
<gene>
    <name evidence="1" type="ORF">MGG_17804</name>
</gene>
<evidence type="ECO:0000313" key="1">
    <source>
        <dbReference type="EMBL" id="EHA47917.1"/>
    </source>
</evidence>
<reference key="2">
    <citation type="submission" date="2011-05" db="EMBL/GenBank/DDBJ databases">
        <title>The Genome Sequence of Magnaporthe oryzae 70-15.</title>
        <authorList>
            <consortium name="The Broad Institute Genome Sequencing Platform"/>
            <person name="Ma L.-J."/>
            <person name="Dead R."/>
            <person name="Young S.K."/>
            <person name="Zeng Q."/>
            <person name="Gargeya S."/>
            <person name="Fitzgerald M."/>
            <person name="Haas B."/>
            <person name="Abouelleil A."/>
            <person name="Alvarado L."/>
            <person name="Arachchi H.M."/>
            <person name="Berlin A."/>
            <person name="Brown A."/>
            <person name="Chapman S.B."/>
            <person name="Chen Z."/>
            <person name="Dunbar C."/>
            <person name="Freedman E."/>
            <person name="Gearin G."/>
            <person name="Gellesch M."/>
            <person name="Goldberg J."/>
            <person name="Griggs A."/>
            <person name="Gujja S."/>
            <person name="Heiman D."/>
            <person name="Howarth C."/>
            <person name="Larson L."/>
            <person name="Lui A."/>
            <person name="MacDonald P.J.P."/>
            <person name="Mehta T."/>
            <person name="Montmayeur A."/>
            <person name="Murphy C."/>
            <person name="Neiman D."/>
            <person name="Pearson M."/>
            <person name="Priest M."/>
            <person name="Roberts A."/>
            <person name="Saif S."/>
            <person name="Shea T."/>
            <person name="Shenoy N."/>
            <person name="Sisk P."/>
            <person name="Stolte C."/>
            <person name="Sykes S."/>
            <person name="Yandava C."/>
            <person name="Wortman J."/>
            <person name="Nusbaum C."/>
            <person name="Birren B."/>
        </authorList>
    </citation>
    <scope>NUCLEOTIDE SEQUENCE</scope>
    <source>
        <strain>70-15</strain>
    </source>
</reference>
<keyword evidence="2" id="KW-1185">Reference proteome</keyword>
<dbReference type="HOGENOM" id="CLU_2904657_0_0_1"/>
<organism evidence="1 2">
    <name type="scientific">Pyricularia oryzae (strain 70-15 / ATCC MYA-4617 / FGSC 8958)</name>
    <name type="common">Rice blast fungus</name>
    <name type="synonym">Magnaporthe oryzae</name>
    <dbReference type="NCBI Taxonomy" id="242507"/>
    <lineage>
        <taxon>Eukaryota</taxon>
        <taxon>Fungi</taxon>
        <taxon>Dikarya</taxon>
        <taxon>Ascomycota</taxon>
        <taxon>Pezizomycotina</taxon>
        <taxon>Sordariomycetes</taxon>
        <taxon>Sordariomycetidae</taxon>
        <taxon>Magnaporthales</taxon>
        <taxon>Pyriculariaceae</taxon>
        <taxon>Pyricularia</taxon>
    </lineage>
</organism>
<accession>G4NI57</accession>
<dbReference type="InParanoid" id="G4NI57"/>
<dbReference type="KEGG" id="mgr:MGG_17804"/>
<evidence type="ECO:0000313" key="2">
    <source>
        <dbReference type="Proteomes" id="UP000009058"/>
    </source>
</evidence>
<dbReference type="EMBL" id="CM001236">
    <property type="protein sequence ID" value="EHA47917.1"/>
    <property type="molecule type" value="Genomic_DNA"/>
</dbReference>
<dbReference type="VEuPathDB" id="FungiDB:MGG_17804"/>
<dbReference type="GeneID" id="12987255"/>
<dbReference type="RefSeq" id="XP_003720284.1">
    <property type="nucleotide sequence ID" value="XM_003720236.1"/>
</dbReference>
<protein>
    <submittedName>
        <fullName evidence="1">Uncharacterized protein</fullName>
    </submittedName>
</protein>
<name>G4NI57_PYRO7</name>
<sequence>MPAIGSTRHLKLQHKRFWNKKGLEGLEDSLNGHVPASIRWGRSVDMKGWLDFEVVEVLGRRM</sequence>